<feature type="compositionally biased region" description="Pro residues" evidence="1">
    <location>
        <begin position="468"/>
        <end position="478"/>
    </location>
</feature>
<accession>A0AAD1Y4F3</accession>
<comment type="caution">
    <text evidence="2">The sequence shown here is derived from an EMBL/GenBank/DDBJ whole genome shotgun (WGS) entry which is preliminary data.</text>
</comment>
<evidence type="ECO:0000256" key="1">
    <source>
        <dbReference type="SAM" id="MobiDB-lite"/>
    </source>
</evidence>
<dbReference type="Proteomes" id="UP001295684">
    <property type="component" value="Unassembled WGS sequence"/>
</dbReference>
<feature type="compositionally biased region" description="Polar residues" evidence="1">
    <location>
        <begin position="526"/>
        <end position="538"/>
    </location>
</feature>
<sequence>MKFSNIVRYPNGGLKELSQSNYKDYQADKTHYLSTKKLGYSGLKCRRRSEGAKSTLPFSYIDLKQKFNNMFQKVSETNRNSSNLSNNKGKNSRSKMFDEIQQKLKGKRRLSVISLEPSTNIQGDKKSESKKGRRDVTKVKFRGSSSVQDKSEALGNKHQSSGGFVYKSAKKVPFFTPRNLSQDRISVVDINKLPEIKLPQKSTRTCQHSLIEVEDEPAAGMPKEKQTRLHLILLKFKEDLKENSETEFPPELQLMMHDPLIQKFIEIEIINPPEKSQTIPEKTRFSRTIPVKLTRQTISDVHEQESTEILTQNTSNLRFPYKTRTHPHSKPNSNPKILHKATLNPKPHQNNIHKKSAKPLPKPSSNPSQNQPNCLKDHCQDMLGLSGGNIAACHKAQAGTDVRQEIIVSKSEDLKCEKSAKAIFPKSLMFQVSLSQGEIENKSKDEKKELVKKNLSGKGDIEKHHPLPSSPPHKPNPSRPKEPQPKLAERKITELTKHEEPKAANDKKDLGPGDVKKEQNLDKNLLSPNADLNFNKNFSSHSSLSSLAEATEFRSAASTSNLREIPNGKDRRFNSPRRIKKPTLKSVRKEDPKQRSDKPSESKRPKELDLERIDYKNIDPLSPNLSVTIVTPKTSKNKPMKTLSSFTKKSKGKRSRKTTTPSLKRIEKEMESIKEARESSPDRTEALKEIKFELTQGEPTPKKRKISLENLEVKLIEPKPKCKSMIDHASENSKQSELSGNRTEVDKVCPAFGQKDKTRRLSNTKALALEKLVKNFNKTTKSKDYDSIIDARKKQRLSHIKKKIEPQKDNNIESIMDTFKLKEDERLRKMTWNQQKKVLDIIYKRFMVRDNSLKHMEMYLRICYIIEKVGFANLQKCENLLLDVDNKYDQIVLWINKVERIYFLEGFLKEQ</sequence>
<dbReference type="AlphaFoldDB" id="A0AAD1Y4F3"/>
<name>A0AAD1Y4F3_EUPCR</name>
<dbReference type="EMBL" id="CAMPGE010026878">
    <property type="protein sequence ID" value="CAI2384540.1"/>
    <property type="molecule type" value="Genomic_DNA"/>
</dbReference>
<organism evidence="2 3">
    <name type="scientific">Euplotes crassus</name>
    <dbReference type="NCBI Taxonomy" id="5936"/>
    <lineage>
        <taxon>Eukaryota</taxon>
        <taxon>Sar</taxon>
        <taxon>Alveolata</taxon>
        <taxon>Ciliophora</taxon>
        <taxon>Intramacronucleata</taxon>
        <taxon>Spirotrichea</taxon>
        <taxon>Hypotrichia</taxon>
        <taxon>Euplotida</taxon>
        <taxon>Euplotidae</taxon>
        <taxon>Moneuplotes</taxon>
    </lineage>
</organism>
<feature type="compositionally biased region" description="Low complexity" evidence="1">
    <location>
        <begin position="78"/>
        <end position="89"/>
    </location>
</feature>
<evidence type="ECO:0000313" key="2">
    <source>
        <dbReference type="EMBL" id="CAI2384540.1"/>
    </source>
</evidence>
<feature type="compositionally biased region" description="Basic and acidic residues" evidence="1">
    <location>
        <begin position="123"/>
        <end position="138"/>
    </location>
</feature>
<keyword evidence="3" id="KW-1185">Reference proteome</keyword>
<feature type="region of interest" description="Disordered" evidence="1">
    <location>
        <begin position="75"/>
        <end position="160"/>
    </location>
</feature>
<proteinExistence type="predicted"/>
<evidence type="ECO:0000313" key="3">
    <source>
        <dbReference type="Proteomes" id="UP001295684"/>
    </source>
</evidence>
<reference evidence="2" key="1">
    <citation type="submission" date="2023-07" db="EMBL/GenBank/DDBJ databases">
        <authorList>
            <consortium name="AG Swart"/>
            <person name="Singh M."/>
            <person name="Singh A."/>
            <person name="Seah K."/>
            <person name="Emmerich C."/>
        </authorList>
    </citation>
    <scope>NUCLEOTIDE SEQUENCE</scope>
    <source>
        <strain evidence="2">DP1</strain>
    </source>
</reference>
<feature type="compositionally biased region" description="Basic and acidic residues" evidence="1">
    <location>
        <begin position="479"/>
        <end position="521"/>
    </location>
</feature>
<feature type="compositionally biased region" description="Basic and acidic residues" evidence="1">
    <location>
        <begin position="587"/>
        <end position="617"/>
    </location>
</feature>
<feature type="compositionally biased region" description="Basic residues" evidence="1">
    <location>
        <begin position="648"/>
        <end position="657"/>
    </location>
</feature>
<feature type="compositionally biased region" description="Basic residues" evidence="1">
    <location>
        <begin position="574"/>
        <end position="583"/>
    </location>
</feature>
<gene>
    <name evidence="2" type="ORF">ECRASSUSDP1_LOCUS26073</name>
</gene>
<feature type="compositionally biased region" description="Basic and acidic residues" evidence="1">
    <location>
        <begin position="664"/>
        <end position="684"/>
    </location>
</feature>
<feature type="region of interest" description="Disordered" evidence="1">
    <location>
        <begin position="304"/>
        <end position="375"/>
    </location>
</feature>
<protein>
    <submittedName>
        <fullName evidence="2">Uncharacterized protein</fullName>
    </submittedName>
</protein>
<feature type="compositionally biased region" description="Polar residues" evidence="1">
    <location>
        <begin position="307"/>
        <end position="317"/>
    </location>
</feature>
<feature type="compositionally biased region" description="Polar residues" evidence="1">
    <location>
        <begin position="623"/>
        <end position="634"/>
    </location>
</feature>
<feature type="region of interest" description="Disordered" evidence="1">
    <location>
        <begin position="456"/>
        <end position="684"/>
    </location>
</feature>